<keyword evidence="1" id="KW-0805">Transcription regulation</keyword>
<keyword evidence="3" id="KW-0804">Transcription</keyword>
<dbReference type="PROSITE" id="PS51078">
    <property type="entry name" value="ICLR_ED"/>
    <property type="match status" value="1"/>
</dbReference>
<dbReference type="InterPro" id="IPR036388">
    <property type="entry name" value="WH-like_DNA-bd_sf"/>
</dbReference>
<evidence type="ECO:0000256" key="1">
    <source>
        <dbReference type="ARBA" id="ARBA00023015"/>
    </source>
</evidence>
<evidence type="ECO:0000256" key="3">
    <source>
        <dbReference type="ARBA" id="ARBA00023163"/>
    </source>
</evidence>
<dbReference type="InterPro" id="IPR005471">
    <property type="entry name" value="Tscrpt_reg_IclR_N"/>
</dbReference>
<dbReference type="Pfam" id="PF01614">
    <property type="entry name" value="IclR_C"/>
    <property type="match status" value="1"/>
</dbReference>
<evidence type="ECO:0000259" key="4">
    <source>
        <dbReference type="PROSITE" id="PS51077"/>
    </source>
</evidence>
<reference evidence="6 7" key="2">
    <citation type="submission" date="2020-08" db="EMBL/GenBank/DDBJ databases">
        <title>Stappia taiwanensis sp. nov., isolated from a coastal thermal spring.</title>
        <authorList>
            <person name="Kampfer P."/>
        </authorList>
    </citation>
    <scope>NUCLEOTIDE SEQUENCE [LARGE SCALE GENOMIC DNA]</scope>
    <source>
        <strain evidence="6 7">DSM 23284</strain>
    </source>
</reference>
<feature type="domain" description="IclR-ED" evidence="5">
    <location>
        <begin position="63"/>
        <end position="246"/>
    </location>
</feature>
<name>A0A838Y0E3_9HYPH</name>
<dbReference type="PANTHER" id="PTHR30136:SF24">
    <property type="entry name" value="HTH-TYPE TRANSCRIPTIONAL REPRESSOR ALLR"/>
    <property type="match status" value="1"/>
</dbReference>
<reference evidence="6 7" key="1">
    <citation type="submission" date="2020-07" db="EMBL/GenBank/DDBJ databases">
        <authorList>
            <person name="Li M."/>
        </authorList>
    </citation>
    <scope>NUCLEOTIDE SEQUENCE [LARGE SCALE GENOMIC DNA]</scope>
    <source>
        <strain evidence="6 7">DSM 23284</strain>
    </source>
</reference>
<feature type="domain" description="HTH iclR-type" evidence="4">
    <location>
        <begin position="1"/>
        <end position="62"/>
    </location>
</feature>
<dbReference type="InterPro" id="IPR014757">
    <property type="entry name" value="Tscrpt_reg_IclR_C"/>
</dbReference>
<dbReference type="SMART" id="SM00346">
    <property type="entry name" value="HTH_ICLR"/>
    <property type="match status" value="1"/>
</dbReference>
<protein>
    <submittedName>
        <fullName evidence="6">IclR family transcriptional regulator</fullName>
    </submittedName>
</protein>
<dbReference type="AlphaFoldDB" id="A0A838Y0E3"/>
<gene>
    <name evidence="6" type="ORF">H1W37_12300</name>
</gene>
<organism evidence="6 7">
    <name type="scientific">Stappia taiwanensis</name>
    <dbReference type="NCBI Taxonomy" id="992267"/>
    <lineage>
        <taxon>Bacteria</taxon>
        <taxon>Pseudomonadati</taxon>
        <taxon>Pseudomonadota</taxon>
        <taxon>Alphaproteobacteria</taxon>
        <taxon>Hyphomicrobiales</taxon>
        <taxon>Stappiaceae</taxon>
        <taxon>Stappia</taxon>
    </lineage>
</organism>
<keyword evidence="7" id="KW-1185">Reference proteome</keyword>
<dbReference type="InterPro" id="IPR029016">
    <property type="entry name" value="GAF-like_dom_sf"/>
</dbReference>
<dbReference type="CDD" id="cd00090">
    <property type="entry name" value="HTH_ARSR"/>
    <property type="match status" value="1"/>
</dbReference>
<evidence type="ECO:0000256" key="2">
    <source>
        <dbReference type="ARBA" id="ARBA00023125"/>
    </source>
</evidence>
<dbReference type="SUPFAM" id="SSF46785">
    <property type="entry name" value="Winged helix' DNA-binding domain"/>
    <property type="match status" value="1"/>
</dbReference>
<dbReference type="PANTHER" id="PTHR30136">
    <property type="entry name" value="HELIX-TURN-HELIX TRANSCRIPTIONAL REGULATOR, ICLR FAMILY"/>
    <property type="match status" value="1"/>
</dbReference>
<dbReference type="SUPFAM" id="SSF55781">
    <property type="entry name" value="GAF domain-like"/>
    <property type="match status" value="1"/>
</dbReference>
<dbReference type="GO" id="GO:0003700">
    <property type="term" value="F:DNA-binding transcription factor activity"/>
    <property type="evidence" value="ECO:0007669"/>
    <property type="project" value="TreeGrafter"/>
</dbReference>
<evidence type="ECO:0000313" key="7">
    <source>
        <dbReference type="Proteomes" id="UP000559404"/>
    </source>
</evidence>
<dbReference type="InterPro" id="IPR011991">
    <property type="entry name" value="ArsR-like_HTH"/>
</dbReference>
<comment type="caution">
    <text evidence="6">The sequence shown here is derived from an EMBL/GenBank/DDBJ whole genome shotgun (WGS) entry which is preliminary data.</text>
</comment>
<evidence type="ECO:0000259" key="5">
    <source>
        <dbReference type="PROSITE" id="PS51078"/>
    </source>
</evidence>
<dbReference type="Pfam" id="PF09339">
    <property type="entry name" value="HTH_IclR"/>
    <property type="match status" value="1"/>
</dbReference>
<dbReference type="Proteomes" id="UP000559404">
    <property type="component" value="Unassembled WGS sequence"/>
</dbReference>
<dbReference type="PROSITE" id="PS51077">
    <property type="entry name" value="HTH_ICLR"/>
    <property type="match status" value="1"/>
</dbReference>
<dbReference type="RefSeq" id="WP_181760643.1">
    <property type="nucleotide sequence ID" value="NZ_BMCR01000010.1"/>
</dbReference>
<sequence>MPALRRAVAILDYLSERCGGASATDIARDLNVPKSTAHGLLVAMEELGLLIRESDGRLRTGPRSLRWANDFIAGSDLVSVFKQYFHGPHPLAGYTVTMTVLEGAEVVYIACSHANQPLGVTFRIGMRLPAPFTATGKALLGALSEEELEQRLGGDFPAPLTRHSVTDLAHLKQELPQLAQRGYSIDDGETREGMTCLGTTVRDHTGQAVAGLAISLTRTEAVPDKVAELGARLRQAAQDISATLGAPR</sequence>
<keyword evidence="2" id="KW-0238">DNA-binding</keyword>
<proteinExistence type="predicted"/>
<dbReference type="InterPro" id="IPR036390">
    <property type="entry name" value="WH_DNA-bd_sf"/>
</dbReference>
<accession>A0A838Y0E3</accession>
<dbReference type="GO" id="GO:0003677">
    <property type="term" value="F:DNA binding"/>
    <property type="evidence" value="ECO:0007669"/>
    <property type="project" value="UniProtKB-KW"/>
</dbReference>
<dbReference type="GO" id="GO:0045892">
    <property type="term" value="P:negative regulation of DNA-templated transcription"/>
    <property type="evidence" value="ECO:0007669"/>
    <property type="project" value="TreeGrafter"/>
</dbReference>
<dbReference type="Gene3D" id="3.30.450.40">
    <property type="match status" value="1"/>
</dbReference>
<dbReference type="EMBL" id="JACEON010000011">
    <property type="protein sequence ID" value="MBA4612440.1"/>
    <property type="molecule type" value="Genomic_DNA"/>
</dbReference>
<dbReference type="InterPro" id="IPR050707">
    <property type="entry name" value="HTH_MetabolicPath_Reg"/>
</dbReference>
<dbReference type="Gene3D" id="1.10.10.10">
    <property type="entry name" value="Winged helix-like DNA-binding domain superfamily/Winged helix DNA-binding domain"/>
    <property type="match status" value="1"/>
</dbReference>
<evidence type="ECO:0000313" key="6">
    <source>
        <dbReference type="EMBL" id="MBA4612440.1"/>
    </source>
</evidence>